<gene>
    <name evidence="2" type="ORF">GCM10009069_23530</name>
</gene>
<evidence type="ECO:0000313" key="2">
    <source>
        <dbReference type="EMBL" id="GHB00006.1"/>
    </source>
</evidence>
<feature type="domain" description="PIN" evidence="1">
    <location>
        <begin position="6"/>
        <end position="118"/>
    </location>
</feature>
<reference evidence="2" key="1">
    <citation type="journal article" date="2014" name="Int. J. Syst. Evol. Microbiol.">
        <title>Complete genome sequence of Corynebacterium casei LMG S-19264T (=DSM 44701T), isolated from a smear-ripened cheese.</title>
        <authorList>
            <consortium name="US DOE Joint Genome Institute (JGI-PGF)"/>
            <person name="Walter F."/>
            <person name="Albersmeier A."/>
            <person name="Kalinowski J."/>
            <person name="Ruckert C."/>
        </authorList>
    </citation>
    <scope>NUCLEOTIDE SEQUENCE</scope>
    <source>
        <strain evidence="2">KCTC 32513</strain>
    </source>
</reference>
<protein>
    <recommendedName>
        <fullName evidence="1">PIN domain-containing protein</fullName>
    </recommendedName>
</protein>
<organism evidence="2 3">
    <name type="scientific">Algimonas arctica</name>
    <dbReference type="NCBI Taxonomy" id="1479486"/>
    <lineage>
        <taxon>Bacteria</taxon>
        <taxon>Pseudomonadati</taxon>
        <taxon>Pseudomonadota</taxon>
        <taxon>Alphaproteobacteria</taxon>
        <taxon>Maricaulales</taxon>
        <taxon>Robiginitomaculaceae</taxon>
        <taxon>Algimonas</taxon>
    </lineage>
</organism>
<dbReference type="SUPFAM" id="SSF88723">
    <property type="entry name" value="PIN domain-like"/>
    <property type="match status" value="1"/>
</dbReference>
<dbReference type="InterPro" id="IPR002716">
    <property type="entry name" value="PIN_dom"/>
</dbReference>
<name>A0A8J3G379_9PROT</name>
<dbReference type="InterPro" id="IPR029060">
    <property type="entry name" value="PIN-like_dom_sf"/>
</dbReference>
<dbReference type="AlphaFoldDB" id="A0A8J3G379"/>
<sequence>MHPDCLIDTNVLLYAALHAESDPEKWTQARKIVADENYSTSGQVLAEFYTNATNAKKFKRPLTPQEAATWVSVLSAKPCADVDSAVVMRGIELSMRYVTSYWDGAILAATEAIGAPVLYSEYLNHGQYYGSVRVINPFKPHPDYN</sequence>
<keyword evidence="3" id="KW-1185">Reference proteome</keyword>
<accession>A0A8J3G379</accession>
<dbReference type="Proteomes" id="UP000634004">
    <property type="component" value="Unassembled WGS sequence"/>
</dbReference>
<dbReference type="RefSeq" id="WP_189498677.1">
    <property type="nucleotide sequence ID" value="NZ_BMZH01000010.1"/>
</dbReference>
<evidence type="ECO:0000259" key="1">
    <source>
        <dbReference type="Pfam" id="PF01850"/>
    </source>
</evidence>
<comment type="caution">
    <text evidence="2">The sequence shown here is derived from an EMBL/GenBank/DDBJ whole genome shotgun (WGS) entry which is preliminary data.</text>
</comment>
<dbReference type="EMBL" id="BMZH01000010">
    <property type="protein sequence ID" value="GHB00006.1"/>
    <property type="molecule type" value="Genomic_DNA"/>
</dbReference>
<dbReference type="Pfam" id="PF01850">
    <property type="entry name" value="PIN"/>
    <property type="match status" value="1"/>
</dbReference>
<proteinExistence type="predicted"/>
<evidence type="ECO:0000313" key="3">
    <source>
        <dbReference type="Proteomes" id="UP000634004"/>
    </source>
</evidence>
<reference evidence="2" key="2">
    <citation type="submission" date="2020-09" db="EMBL/GenBank/DDBJ databases">
        <authorList>
            <person name="Sun Q."/>
            <person name="Kim S."/>
        </authorList>
    </citation>
    <scope>NUCLEOTIDE SEQUENCE</scope>
    <source>
        <strain evidence="2">KCTC 32513</strain>
    </source>
</reference>
<dbReference type="Gene3D" id="3.40.50.1010">
    <property type="entry name" value="5'-nuclease"/>
    <property type="match status" value="1"/>
</dbReference>
<dbReference type="CDD" id="cd18692">
    <property type="entry name" value="PIN_VapC-like"/>
    <property type="match status" value="1"/>
</dbReference>